<dbReference type="InterPro" id="IPR002509">
    <property type="entry name" value="NODB_dom"/>
</dbReference>
<evidence type="ECO:0000259" key="4">
    <source>
        <dbReference type="PROSITE" id="PS51677"/>
    </source>
</evidence>
<feature type="signal peptide" evidence="3">
    <location>
        <begin position="1"/>
        <end position="17"/>
    </location>
</feature>
<organism evidence="5 6">
    <name type="scientific">Butyricicoccus porcorum</name>
    <dbReference type="NCBI Taxonomy" id="1945634"/>
    <lineage>
        <taxon>Bacteria</taxon>
        <taxon>Bacillati</taxon>
        <taxon>Bacillota</taxon>
        <taxon>Clostridia</taxon>
        <taxon>Eubacteriales</taxon>
        <taxon>Butyricicoccaceae</taxon>
        <taxon>Butyricicoccus</taxon>
    </lineage>
</organism>
<gene>
    <name evidence="5" type="ORF">CBW42_10480</name>
</gene>
<dbReference type="PROSITE" id="PS51677">
    <property type="entry name" value="NODB"/>
    <property type="match status" value="1"/>
</dbReference>
<evidence type="ECO:0000256" key="2">
    <source>
        <dbReference type="ARBA" id="ARBA00022729"/>
    </source>
</evidence>
<evidence type="ECO:0000256" key="3">
    <source>
        <dbReference type="SAM" id="SignalP"/>
    </source>
</evidence>
<feature type="domain" description="NodB homology" evidence="4">
    <location>
        <begin position="89"/>
        <end position="281"/>
    </location>
</feature>
<evidence type="ECO:0000313" key="5">
    <source>
        <dbReference type="EMBL" id="OUM19900.1"/>
    </source>
</evidence>
<dbReference type="GO" id="GO:0005975">
    <property type="term" value="P:carbohydrate metabolic process"/>
    <property type="evidence" value="ECO:0007669"/>
    <property type="project" value="InterPro"/>
</dbReference>
<evidence type="ECO:0000256" key="1">
    <source>
        <dbReference type="ARBA" id="ARBA00004613"/>
    </source>
</evidence>
<dbReference type="GO" id="GO:0016810">
    <property type="term" value="F:hydrolase activity, acting on carbon-nitrogen (but not peptide) bonds"/>
    <property type="evidence" value="ECO:0007669"/>
    <property type="project" value="InterPro"/>
</dbReference>
<dbReference type="PANTHER" id="PTHR34216">
    <property type="match status" value="1"/>
</dbReference>
<accession>A0A252F2R6</accession>
<comment type="caution">
    <text evidence="5">The sequence shown here is derived from an EMBL/GenBank/DDBJ whole genome shotgun (WGS) entry which is preliminary data.</text>
</comment>
<sequence length="281" mass="30898">MLLICLLAAAGICVSHGNVQQASAVSEVISIPVAMYHSVTDEGKSPGQYVISPSMLENDLKYLSERGYHTVTVTDLVAYVTAGTALPEKPVMLTFDDGYYNNYSNAYPLLKQYGMRAVLSPVGTLTEQFTASDDTGHEVWSYCTGAQLKEMSDSGVMEIQNHSYDFHSLSPRRGCLRKSGEDKASYQETFLSDTRRAQELFVSLEISEPVCYTYPYGACNDETDALVKQYGFVATLSCEEGVAHITRDPACLTGIRRCNRDGCMTSEQFWSGLLAQAEKGD</sequence>
<feature type="chain" id="PRO_5038545938" description="NodB homology domain-containing protein" evidence="3">
    <location>
        <begin position="18"/>
        <end position="281"/>
    </location>
</feature>
<dbReference type="SUPFAM" id="SSF88713">
    <property type="entry name" value="Glycoside hydrolase/deacetylase"/>
    <property type="match status" value="1"/>
</dbReference>
<dbReference type="EMBL" id="NHOC01000009">
    <property type="protein sequence ID" value="OUM19900.1"/>
    <property type="molecule type" value="Genomic_DNA"/>
</dbReference>
<name>A0A252F2R6_9FIRM</name>
<dbReference type="AlphaFoldDB" id="A0A252F2R6"/>
<keyword evidence="2 3" id="KW-0732">Signal</keyword>
<dbReference type="Proteomes" id="UP000194903">
    <property type="component" value="Unassembled WGS sequence"/>
</dbReference>
<dbReference type="PANTHER" id="PTHR34216:SF3">
    <property type="entry name" value="POLY-BETA-1,6-N-ACETYL-D-GLUCOSAMINE N-DEACETYLASE"/>
    <property type="match status" value="1"/>
</dbReference>
<dbReference type="InterPro" id="IPR051398">
    <property type="entry name" value="Polysacch_Deacetylase"/>
</dbReference>
<comment type="subcellular location">
    <subcellularLocation>
        <location evidence="1">Secreted</location>
    </subcellularLocation>
</comment>
<evidence type="ECO:0000313" key="6">
    <source>
        <dbReference type="Proteomes" id="UP000194903"/>
    </source>
</evidence>
<dbReference type="InterPro" id="IPR011330">
    <property type="entry name" value="Glyco_hydro/deAcase_b/a-brl"/>
</dbReference>
<dbReference type="Gene3D" id="3.20.20.370">
    <property type="entry name" value="Glycoside hydrolase/deacetylase"/>
    <property type="match status" value="1"/>
</dbReference>
<dbReference type="Pfam" id="PF01522">
    <property type="entry name" value="Polysacc_deac_1"/>
    <property type="match status" value="1"/>
</dbReference>
<proteinExistence type="predicted"/>
<keyword evidence="6" id="KW-1185">Reference proteome</keyword>
<dbReference type="GO" id="GO:0005576">
    <property type="term" value="C:extracellular region"/>
    <property type="evidence" value="ECO:0007669"/>
    <property type="project" value="UniProtKB-SubCell"/>
</dbReference>
<reference evidence="5 6" key="1">
    <citation type="submission" date="2017-05" db="EMBL/GenBank/DDBJ databases">
        <title>Butyricicoccus porcorum sp. nov. a butyrate-producing bacterium from the swine intestinal tract.</title>
        <authorList>
            <person name="Trachsel J."/>
            <person name="Humphrey S."/>
            <person name="Allen H.K."/>
        </authorList>
    </citation>
    <scope>NUCLEOTIDE SEQUENCE [LARGE SCALE GENOMIC DNA]</scope>
    <source>
        <strain evidence="5">BB10</strain>
    </source>
</reference>
<protein>
    <recommendedName>
        <fullName evidence="4">NodB homology domain-containing protein</fullName>
    </recommendedName>
</protein>